<protein>
    <submittedName>
        <fullName evidence="9">Uncharacterized protein</fullName>
    </submittedName>
</protein>
<sequence>MITGLSIRMKCVMIFLVLTLVVLMAEPGECFFKRLKAMWRGAKQASRDYKYNRDMKKMERSRYGPKWQNKEGGRANPPPTPPPEDVKDAEPYQR</sequence>
<name>A0A6A5E849_PERFL</name>
<keyword evidence="10" id="KW-1185">Reference proteome</keyword>
<accession>A0A6A5E849</accession>
<dbReference type="AlphaFoldDB" id="A0A6A5E849"/>
<dbReference type="Proteomes" id="UP000465112">
    <property type="component" value="Unassembled WGS sequence"/>
</dbReference>
<evidence type="ECO:0000256" key="3">
    <source>
        <dbReference type="ARBA" id="ARBA00022525"/>
    </source>
</evidence>
<gene>
    <name evidence="9" type="ORF">PFLUV_G00215970</name>
</gene>
<keyword evidence="6" id="KW-0044">Antibiotic</keyword>
<organism evidence="9 10">
    <name type="scientific">Perca fluviatilis</name>
    <name type="common">European perch</name>
    <dbReference type="NCBI Taxonomy" id="8168"/>
    <lineage>
        <taxon>Eukaryota</taxon>
        <taxon>Metazoa</taxon>
        <taxon>Chordata</taxon>
        <taxon>Craniata</taxon>
        <taxon>Vertebrata</taxon>
        <taxon>Euteleostomi</taxon>
        <taxon>Actinopterygii</taxon>
        <taxon>Neopterygii</taxon>
        <taxon>Teleostei</taxon>
        <taxon>Neoteleostei</taxon>
        <taxon>Acanthomorphata</taxon>
        <taxon>Eupercaria</taxon>
        <taxon>Perciformes</taxon>
        <taxon>Percoidei</taxon>
        <taxon>Percidae</taxon>
        <taxon>Percinae</taxon>
        <taxon>Perca</taxon>
    </lineage>
</organism>
<comment type="caution">
    <text evidence="9">The sequence shown here is derived from an EMBL/GenBank/DDBJ whole genome shotgun (WGS) entry which is preliminary data.</text>
</comment>
<evidence type="ECO:0000313" key="10">
    <source>
        <dbReference type="Proteomes" id="UP000465112"/>
    </source>
</evidence>
<feature type="compositionally biased region" description="Basic and acidic residues" evidence="7">
    <location>
        <begin position="84"/>
        <end position="94"/>
    </location>
</feature>
<keyword evidence="8" id="KW-0732">Signal</keyword>
<evidence type="ECO:0000256" key="6">
    <source>
        <dbReference type="ARBA" id="ARBA00023022"/>
    </source>
</evidence>
<evidence type="ECO:0000256" key="4">
    <source>
        <dbReference type="ARBA" id="ARBA00022529"/>
    </source>
</evidence>
<feature type="region of interest" description="Disordered" evidence="7">
    <location>
        <begin position="43"/>
        <end position="94"/>
    </location>
</feature>
<dbReference type="EMBL" id="VHII01000018">
    <property type="protein sequence ID" value="KAF1376870.1"/>
    <property type="molecule type" value="Genomic_DNA"/>
</dbReference>
<dbReference type="GO" id="GO:0042742">
    <property type="term" value="P:defense response to bacterium"/>
    <property type="evidence" value="ECO:0007669"/>
    <property type="project" value="UniProtKB-KW"/>
</dbReference>
<comment type="subcellular location">
    <subcellularLocation>
        <location evidence="1">Secreted</location>
    </subcellularLocation>
</comment>
<feature type="compositionally biased region" description="Basic and acidic residues" evidence="7">
    <location>
        <begin position="45"/>
        <end position="73"/>
    </location>
</feature>
<proteinExistence type="inferred from homology"/>
<evidence type="ECO:0000256" key="5">
    <source>
        <dbReference type="ARBA" id="ARBA00022815"/>
    </source>
</evidence>
<keyword evidence="5" id="KW-0027">Amidation</keyword>
<comment type="similarity">
    <text evidence="2">Belongs to the pleurocidin family.</text>
</comment>
<evidence type="ECO:0000256" key="8">
    <source>
        <dbReference type="SAM" id="SignalP"/>
    </source>
</evidence>
<dbReference type="Pfam" id="PF08107">
    <property type="entry name" value="Antimicrobial12"/>
    <property type="match status" value="1"/>
</dbReference>
<evidence type="ECO:0000256" key="1">
    <source>
        <dbReference type="ARBA" id="ARBA00004613"/>
    </source>
</evidence>
<evidence type="ECO:0000256" key="2">
    <source>
        <dbReference type="ARBA" id="ARBA00007419"/>
    </source>
</evidence>
<dbReference type="GO" id="GO:0005576">
    <property type="term" value="C:extracellular region"/>
    <property type="evidence" value="ECO:0007669"/>
    <property type="project" value="UniProtKB-SubCell"/>
</dbReference>
<keyword evidence="3" id="KW-0964">Secreted</keyword>
<dbReference type="InterPro" id="IPR012515">
    <property type="entry name" value="Antimicrobial12"/>
</dbReference>
<feature type="signal peptide" evidence="8">
    <location>
        <begin position="1"/>
        <end position="30"/>
    </location>
</feature>
<evidence type="ECO:0000256" key="7">
    <source>
        <dbReference type="SAM" id="MobiDB-lite"/>
    </source>
</evidence>
<evidence type="ECO:0000313" key="9">
    <source>
        <dbReference type="EMBL" id="KAF1376870.1"/>
    </source>
</evidence>
<reference evidence="9 10" key="1">
    <citation type="submission" date="2019-06" db="EMBL/GenBank/DDBJ databases">
        <title>A chromosome-scale genome assembly of the European perch, Perca fluviatilis.</title>
        <authorList>
            <person name="Roques C."/>
            <person name="Zahm M."/>
            <person name="Cabau C."/>
            <person name="Klopp C."/>
            <person name="Bouchez O."/>
            <person name="Donnadieu C."/>
            <person name="Kuhl H."/>
            <person name="Gislard M."/>
            <person name="Guendouz S."/>
            <person name="Journot L."/>
            <person name="Haffray P."/>
            <person name="Bestin A."/>
            <person name="Morvezen R."/>
            <person name="Feron R."/>
            <person name="Wen M."/>
            <person name="Jouanno E."/>
            <person name="Herpin A."/>
            <person name="Schartl M."/>
            <person name="Postlethwait J."/>
            <person name="Schaerlinger B."/>
            <person name="Chardard D."/>
            <person name="Lecocq T."/>
            <person name="Poncet C."/>
            <person name="Jaffrelo L."/>
            <person name="Lampietro C."/>
            <person name="Guiguen Y."/>
        </authorList>
    </citation>
    <scope>NUCLEOTIDE SEQUENCE [LARGE SCALE GENOMIC DNA]</scope>
    <source>
        <tissue evidence="9">Blood</tissue>
    </source>
</reference>
<keyword evidence="4" id="KW-0929">Antimicrobial</keyword>
<feature type="chain" id="PRO_5025643249" evidence="8">
    <location>
        <begin position="31"/>
        <end position="94"/>
    </location>
</feature>